<dbReference type="EMBL" id="JASKYM010000001">
    <property type="protein sequence ID" value="MDK2562076.1"/>
    <property type="molecule type" value="Genomic_DNA"/>
</dbReference>
<accession>A0ABT7E589</accession>
<evidence type="ECO:0000256" key="6">
    <source>
        <dbReference type="SAM" id="Phobius"/>
    </source>
</evidence>
<dbReference type="InterPro" id="IPR051790">
    <property type="entry name" value="Cytochrome_c-biogenesis_DsbD"/>
</dbReference>
<feature type="transmembrane region" description="Helical" evidence="6">
    <location>
        <begin position="207"/>
        <end position="225"/>
    </location>
</feature>
<comment type="caution">
    <text evidence="8">The sequence shown here is derived from an EMBL/GenBank/DDBJ whole genome shotgun (WGS) entry which is preliminary data.</text>
</comment>
<evidence type="ECO:0000256" key="2">
    <source>
        <dbReference type="ARBA" id="ARBA00006143"/>
    </source>
</evidence>
<feature type="transmembrane region" description="Helical" evidence="6">
    <location>
        <begin position="164"/>
        <end position="186"/>
    </location>
</feature>
<dbReference type="RefSeq" id="WP_284131064.1">
    <property type="nucleotide sequence ID" value="NZ_JASKYM010000001.1"/>
</dbReference>
<dbReference type="InterPro" id="IPR003834">
    <property type="entry name" value="Cyt_c_assmbl_TM_dom"/>
</dbReference>
<proteinExistence type="inferred from homology"/>
<keyword evidence="3 6" id="KW-0812">Transmembrane</keyword>
<dbReference type="Pfam" id="PF02683">
    <property type="entry name" value="DsbD_TM"/>
    <property type="match status" value="1"/>
</dbReference>
<feature type="transmembrane region" description="Helical" evidence="6">
    <location>
        <begin position="60"/>
        <end position="86"/>
    </location>
</feature>
<keyword evidence="9" id="KW-1185">Reference proteome</keyword>
<dbReference type="Proteomes" id="UP001301012">
    <property type="component" value="Unassembled WGS sequence"/>
</dbReference>
<feature type="domain" description="Cytochrome C biogenesis protein transmembrane" evidence="7">
    <location>
        <begin position="18"/>
        <end position="223"/>
    </location>
</feature>
<organism evidence="8 9">
    <name type="scientific">Romboutsia sedimentorum</name>
    <dbReference type="NCBI Taxonomy" id="1368474"/>
    <lineage>
        <taxon>Bacteria</taxon>
        <taxon>Bacillati</taxon>
        <taxon>Bacillota</taxon>
        <taxon>Clostridia</taxon>
        <taxon>Peptostreptococcales</taxon>
        <taxon>Peptostreptococcaceae</taxon>
        <taxon>Romboutsia</taxon>
    </lineage>
</organism>
<evidence type="ECO:0000256" key="3">
    <source>
        <dbReference type="ARBA" id="ARBA00022692"/>
    </source>
</evidence>
<sequence>MESLIDTISQTMTSNLWFAPILALVAGILTSLSPCSLSSIPLVIGYVGKYNNDTKKSFELSILFSLGMATIFTILGVLASLFGRLFNINSSLWYIILGIIMVLMALQVWGIFNFVPSSYAGSKNKKVGYIGAFVGGILGGLFSSPCSTPVLVVILAVVAKEGSLLYGVALLLLYSIGHSVLVVLVGTSTSTLRKITNSNNYGILSNTLKVLTGLIILVLGFYMFYLGF</sequence>
<feature type="transmembrane region" description="Helical" evidence="6">
    <location>
        <begin position="20"/>
        <end position="48"/>
    </location>
</feature>
<comment type="subcellular location">
    <subcellularLocation>
        <location evidence="1">Membrane</location>
        <topology evidence="1">Multi-pass membrane protein</topology>
    </subcellularLocation>
</comment>
<evidence type="ECO:0000259" key="7">
    <source>
        <dbReference type="Pfam" id="PF02683"/>
    </source>
</evidence>
<protein>
    <submittedName>
        <fullName evidence="8">Cytochrome c biogenesis protein CcdA</fullName>
    </submittedName>
</protein>
<comment type="similarity">
    <text evidence="2">Belongs to the DsbD family.</text>
</comment>
<feature type="transmembrane region" description="Helical" evidence="6">
    <location>
        <begin position="92"/>
        <end position="115"/>
    </location>
</feature>
<evidence type="ECO:0000313" key="8">
    <source>
        <dbReference type="EMBL" id="MDK2562076.1"/>
    </source>
</evidence>
<evidence type="ECO:0000256" key="5">
    <source>
        <dbReference type="ARBA" id="ARBA00023136"/>
    </source>
</evidence>
<gene>
    <name evidence="8" type="ORF">QOZ84_00835</name>
</gene>
<name>A0ABT7E589_9FIRM</name>
<reference evidence="8 9" key="1">
    <citation type="submission" date="2023-05" db="EMBL/GenBank/DDBJ databases">
        <title>Rombocin, a short stable natural nisin variant, displays selective antimicrobial activity against Listeria monocytogenes and employs dual mode of action to kill target bacterial strains.</title>
        <authorList>
            <person name="Wambui J."/>
            <person name="Stephan R."/>
            <person name="Kuipers O.P."/>
        </authorList>
    </citation>
    <scope>NUCLEOTIDE SEQUENCE [LARGE SCALE GENOMIC DNA]</scope>
    <source>
        <strain evidence="8 9">RC002</strain>
    </source>
</reference>
<keyword evidence="5 6" id="KW-0472">Membrane</keyword>
<evidence type="ECO:0000313" key="9">
    <source>
        <dbReference type="Proteomes" id="UP001301012"/>
    </source>
</evidence>
<feature type="transmembrane region" description="Helical" evidence="6">
    <location>
        <begin position="127"/>
        <end position="158"/>
    </location>
</feature>
<dbReference type="PANTHER" id="PTHR31272">
    <property type="entry name" value="CYTOCHROME C-TYPE BIOGENESIS PROTEIN HI_1454-RELATED"/>
    <property type="match status" value="1"/>
</dbReference>
<keyword evidence="4 6" id="KW-1133">Transmembrane helix</keyword>
<evidence type="ECO:0000256" key="1">
    <source>
        <dbReference type="ARBA" id="ARBA00004141"/>
    </source>
</evidence>
<evidence type="ECO:0000256" key="4">
    <source>
        <dbReference type="ARBA" id="ARBA00022989"/>
    </source>
</evidence>
<dbReference type="PANTHER" id="PTHR31272:SF6">
    <property type="entry name" value="CYTOCHROME C-TYPE BIOGENESIS CCDA-LIKE CHLOROPLASTIC PROTEIN"/>
    <property type="match status" value="1"/>
</dbReference>